<dbReference type="Gene3D" id="1.10.150.130">
    <property type="match status" value="1"/>
</dbReference>
<dbReference type="GO" id="GO:0006310">
    <property type="term" value="P:DNA recombination"/>
    <property type="evidence" value="ECO:0007669"/>
    <property type="project" value="UniProtKB-KW"/>
</dbReference>
<dbReference type="PROSITE" id="PS51898">
    <property type="entry name" value="TYR_RECOMBINASE"/>
    <property type="match status" value="1"/>
</dbReference>
<protein>
    <submittedName>
        <fullName evidence="5">Integrase</fullName>
    </submittedName>
</protein>
<sequence>MARRGENIRKRSDGRWEGRYLIHINGSKKYRSVYAPSYNEVKQKLFNSKKESEITLLSQKEQTAPLNASADMSLDEIGQLWLIYIKDNRKYSTYRKYANIYDMHIQDIFGSLTADEISLEIIEKALPKEMSASLYKSIYCVLNQILSYGNRYCGTPKIHLKTEKLRTVPKPVQTINATDQQKLCRYLLSDLDSCKLGILICLYMGLRLGEICALKWEDIDFQRKTIHINRTVQRIQVGQGDQKTILYEGPPKTLCSVREIPIPEFLFPLLLSCKDEGGGYVLNKFSPMEPRTYQYKFYSYLNKAYIKKSHFHALRHTFATNCISNGADVKSVSEMLGHSNVNITLNKYVHPSMDTKRNILDSLSSISSINGQISGRIIS</sequence>
<organism evidence="5 6">
    <name type="scientific">Blautia obeum</name>
    <dbReference type="NCBI Taxonomy" id="40520"/>
    <lineage>
        <taxon>Bacteria</taxon>
        <taxon>Bacillati</taxon>
        <taxon>Bacillota</taxon>
        <taxon>Clostridia</taxon>
        <taxon>Lachnospirales</taxon>
        <taxon>Lachnospiraceae</taxon>
        <taxon>Blautia</taxon>
    </lineage>
</organism>
<evidence type="ECO:0000256" key="1">
    <source>
        <dbReference type="ARBA" id="ARBA00008857"/>
    </source>
</evidence>
<dbReference type="GO" id="GO:0003677">
    <property type="term" value="F:DNA binding"/>
    <property type="evidence" value="ECO:0007669"/>
    <property type="project" value="UniProtKB-KW"/>
</dbReference>
<dbReference type="InterPro" id="IPR002104">
    <property type="entry name" value="Integrase_catalytic"/>
</dbReference>
<dbReference type="SUPFAM" id="SSF56349">
    <property type="entry name" value="DNA breaking-rejoining enzymes"/>
    <property type="match status" value="1"/>
</dbReference>
<dbReference type="PANTHER" id="PTHR30349:SF64">
    <property type="entry name" value="PROPHAGE INTEGRASE INTD-RELATED"/>
    <property type="match status" value="1"/>
</dbReference>
<dbReference type="GO" id="GO:0015074">
    <property type="term" value="P:DNA integration"/>
    <property type="evidence" value="ECO:0007669"/>
    <property type="project" value="UniProtKB-KW"/>
</dbReference>
<evidence type="ECO:0000313" key="6">
    <source>
        <dbReference type="Proteomes" id="UP000095645"/>
    </source>
</evidence>
<evidence type="ECO:0000256" key="2">
    <source>
        <dbReference type="ARBA" id="ARBA00023125"/>
    </source>
</evidence>
<dbReference type="PANTHER" id="PTHR30349">
    <property type="entry name" value="PHAGE INTEGRASE-RELATED"/>
    <property type="match status" value="1"/>
</dbReference>
<comment type="similarity">
    <text evidence="1">Belongs to the 'phage' integrase family.</text>
</comment>
<dbReference type="InterPro" id="IPR013762">
    <property type="entry name" value="Integrase-like_cat_sf"/>
</dbReference>
<dbReference type="InterPro" id="IPR011010">
    <property type="entry name" value="DNA_brk_join_enz"/>
</dbReference>
<dbReference type="Gene3D" id="1.10.443.10">
    <property type="entry name" value="Intergrase catalytic core"/>
    <property type="match status" value="1"/>
</dbReference>
<dbReference type="EMBL" id="CYZP01000017">
    <property type="protein sequence ID" value="CUO16899.1"/>
    <property type="molecule type" value="Genomic_DNA"/>
</dbReference>
<evidence type="ECO:0000313" key="5">
    <source>
        <dbReference type="EMBL" id="CUO16899.1"/>
    </source>
</evidence>
<keyword evidence="3" id="KW-0233">DNA recombination</keyword>
<name>A0A174CXR7_9FIRM</name>
<proteinExistence type="inferred from homology"/>
<dbReference type="Pfam" id="PF00589">
    <property type="entry name" value="Phage_integrase"/>
    <property type="match status" value="1"/>
</dbReference>
<keyword evidence="2" id="KW-0238">DNA-binding</keyword>
<dbReference type="InterPro" id="IPR010998">
    <property type="entry name" value="Integrase_recombinase_N"/>
</dbReference>
<feature type="domain" description="Tyr recombinase" evidence="4">
    <location>
        <begin position="170"/>
        <end position="361"/>
    </location>
</feature>
<dbReference type="CDD" id="cd01189">
    <property type="entry name" value="INT_ICEBs1_C_like"/>
    <property type="match status" value="1"/>
</dbReference>
<gene>
    <name evidence="5" type="primary">Int-Tn_4</name>
    <name evidence="5" type="ORF">ERS852476_02066</name>
</gene>
<reference evidence="5 6" key="1">
    <citation type="submission" date="2015-09" db="EMBL/GenBank/DDBJ databases">
        <authorList>
            <consortium name="Pathogen Informatics"/>
        </authorList>
    </citation>
    <scope>NUCLEOTIDE SEQUENCE [LARGE SCALE GENOMIC DNA]</scope>
    <source>
        <strain evidence="5 6">2789STDY5834861</strain>
    </source>
</reference>
<dbReference type="RefSeq" id="WP_055058160.1">
    <property type="nucleotide sequence ID" value="NZ_CYZP01000017.1"/>
</dbReference>
<dbReference type="Proteomes" id="UP000095645">
    <property type="component" value="Unassembled WGS sequence"/>
</dbReference>
<evidence type="ECO:0000259" key="4">
    <source>
        <dbReference type="PROSITE" id="PS51898"/>
    </source>
</evidence>
<evidence type="ECO:0000256" key="3">
    <source>
        <dbReference type="ARBA" id="ARBA00023172"/>
    </source>
</evidence>
<accession>A0A174CXR7</accession>
<dbReference type="AlphaFoldDB" id="A0A174CXR7"/>
<dbReference type="InterPro" id="IPR050090">
    <property type="entry name" value="Tyrosine_recombinase_XerCD"/>
</dbReference>